<feature type="region of interest" description="Disordered" evidence="4">
    <location>
        <begin position="187"/>
        <end position="211"/>
    </location>
</feature>
<name>A0A363UKK5_9GAMM</name>
<dbReference type="RefSeq" id="WP_109720159.1">
    <property type="nucleotide sequence ID" value="NZ_QEQK01000007.1"/>
</dbReference>
<dbReference type="EMBL" id="QEQK01000007">
    <property type="protein sequence ID" value="PWN55944.1"/>
    <property type="molecule type" value="Genomic_DNA"/>
</dbReference>
<feature type="domain" description="Cds6 C-terminal" evidence="6">
    <location>
        <begin position="225"/>
        <end position="328"/>
    </location>
</feature>
<dbReference type="SUPFAM" id="SSF54427">
    <property type="entry name" value="NTF2-like"/>
    <property type="match status" value="1"/>
</dbReference>
<dbReference type="SMART" id="SM00028">
    <property type="entry name" value="TPR"/>
    <property type="match status" value="4"/>
</dbReference>
<keyword evidence="2 3" id="KW-0802">TPR repeat</keyword>
<dbReference type="OrthoDB" id="5959200at2"/>
<dbReference type="Pfam" id="PF24125">
    <property type="entry name" value="Cds6_C"/>
    <property type="match status" value="1"/>
</dbReference>
<evidence type="ECO:0000259" key="6">
    <source>
        <dbReference type="Pfam" id="PF24125"/>
    </source>
</evidence>
<gene>
    <name evidence="7" type="ORF">DEH80_08945</name>
</gene>
<dbReference type="PROSITE" id="PS50293">
    <property type="entry name" value="TPR_REGION"/>
    <property type="match status" value="1"/>
</dbReference>
<keyword evidence="1" id="KW-0677">Repeat</keyword>
<dbReference type="Pfam" id="PF13432">
    <property type="entry name" value="TPR_16"/>
    <property type="match status" value="1"/>
</dbReference>
<evidence type="ECO:0000313" key="7">
    <source>
        <dbReference type="EMBL" id="PWN55944.1"/>
    </source>
</evidence>
<feature type="chain" id="PRO_5016966831" description="Cds6 C-terminal domain-containing protein" evidence="5">
    <location>
        <begin position="28"/>
        <end position="334"/>
    </location>
</feature>
<organism evidence="7 8">
    <name type="scientific">Abyssibacter profundi</name>
    <dbReference type="NCBI Taxonomy" id="2182787"/>
    <lineage>
        <taxon>Bacteria</taxon>
        <taxon>Pseudomonadati</taxon>
        <taxon>Pseudomonadota</taxon>
        <taxon>Gammaproteobacteria</taxon>
        <taxon>Chromatiales</taxon>
        <taxon>Oceanococcaceae</taxon>
        <taxon>Abyssibacter</taxon>
    </lineage>
</organism>
<reference evidence="7 8" key="1">
    <citation type="submission" date="2018-05" db="EMBL/GenBank/DDBJ databases">
        <title>Abyssibacter profundi OUC007T gen. nov., sp. nov, a marine bacterium isolated from seawater of the Mariana Trench.</title>
        <authorList>
            <person name="Zhou S."/>
        </authorList>
    </citation>
    <scope>NUCLEOTIDE SEQUENCE [LARGE SCALE GENOMIC DNA]</scope>
    <source>
        <strain evidence="7 8">OUC007</strain>
    </source>
</reference>
<dbReference type="InterPro" id="IPR056203">
    <property type="entry name" value="Cds6_C"/>
</dbReference>
<feature type="signal peptide" evidence="5">
    <location>
        <begin position="1"/>
        <end position="27"/>
    </location>
</feature>
<dbReference type="PANTHER" id="PTHR44858:SF1">
    <property type="entry name" value="UDP-N-ACETYLGLUCOSAMINE--PEPTIDE N-ACETYLGLUCOSAMINYLTRANSFERASE SPINDLY-RELATED"/>
    <property type="match status" value="1"/>
</dbReference>
<dbReference type="InterPro" id="IPR032710">
    <property type="entry name" value="NTF2-like_dom_sf"/>
</dbReference>
<protein>
    <recommendedName>
        <fullName evidence="6">Cds6 C-terminal domain-containing protein</fullName>
    </recommendedName>
</protein>
<keyword evidence="8" id="KW-1185">Reference proteome</keyword>
<dbReference type="InterPro" id="IPR019734">
    <property type="entry name" value="TPR_rpt"/>
</dbReference>
<dbReference type="SUPFAM" id="SSF48452">
    <property type="entry name" value="TPR-like"/>
    <property type="match status" value="1"/>
</dbReference>
<evidence type="ECO:0000256" key="4">
    <source>
        <dbReference type="SAM" id="MobiDB-lite"/>
    </source>
</evidence>
<proteinExistence type="predicted"/>
<accession>A0A363UKK5</accession>
<feature type="compositionally biased region" description="Pro residues" evidence="4">
    <location>
        <begin position="193"/>
        <end position="211"/>
    </location>
</feature>
<feature type="repeat" description="TPR" evidence="3">
    <location>
        <begin position="93"/>
        <end position="126"/>
    </location>
</feature>
<evidence type="ECO:0000256" key="2">
    <source>
        <dbReference type="ARBA" id="ARBA00022803"/>
    </source>
</evidence>
<dbReference type="Pfam" id="PF13428">
    <property type="entry name" value="TPR_14"/>
    <property type="match status" value="1"/>
</dbReference>
<dbReference type="Gene3D" id="1.25.40.10">
    <property type="entry name" value="Tetratricopeptide repeat domain"/>
    <property type="match status" value="1"/>
</dbReference>
<evidence type="ECO:0000256" key="5">
    <source>
        <dbReference type="SAM" id="SignalP"/>
    </source>
</evidence>
<dbReference type="Gene3D" id="3.10.450.50">
    <property type="match status" value="1"/>
</dbReference>
<keyword evidence="5" id="KW-0732">Signal</keyword>
<dbReference type="InterPro" id="IPR011990">
    <property type="entry name" value="TPR-like_helical_dom_sf"/>
</dbReference>
<dbReference type="InterPro" id="IPR050498">
    <property type="entry name" value="Ycf3"/>
</dbReference>
<dbReference type="AlphaFoldDB" id="A0A363UKK5"/>
<dbReference type="PANTHER" id="PTHR44858">
    <property type="entry name" value="TETRATRICOPEPTIDE REPEAT PROTEIN 6"/>
    <property type="match status" value="1"/>
</dbReference>
<evidence type="ECO:0000256" key="3">
    <source>
        <dbReference type="PROSITE-ProRule" id="PRU00339"/>
    </source>
</evidence>
<evidence type="ECO:0000313" key="8">
    <source>
        <dbReference type="Proteomes" id="UP000251800"/>
    </source>
</evidence>
<dbReference type="Proteomes" id="UP000251800">
    <property type="component" value="Unassembled WGS sequence"/>
</dbReference>
<evidence type="ECO:0000256" key="1">
    <source>
        <dbReference type="ARBA" id="ARBA00022737"/>
    </source>
</evidence>
<dbReference type="PROSITE" id="PS50005">
    <property type="entry name" value="TPR"/>
    <property type="match status" value="1"/>
</dbReference>
<comment type="caution">
    <text evidence="7">The sequence shown here is derived from an EMBL/GenBank/DDBJ whole genome shotgun (WGS) entry which is preliminary data.</text>
</comment>
<sequence>MFPTRKRHLLAGLLVAAGTLFSYPAAANMADARQAINEGRYAQALGILDRHLKANPQDAEARFSRGLVLVRMQRTDEAIQVFADLTRDFPQLPEPYNNLAVLYAQRGDYERARDALEAALSTHPSYSTAHENLGDVYTALATAAYNRALVLDRDNDAIRVKLNLLNQMEGTTPTTEVAAAEVPSAVEQTAAPTPAPTPVTTPTPVQTPEPAPVAAADNAISDGVTRTLFGWASAWSNQNVDGYLDAYHPEFDPEDGSTRAQWARVRRARVSAPDSIKVRLVEPSVEVVSAEEASVTFIQIYESDSYSDRVRKRLIMRPANGEWKIYREAVVAEL</sequence>